<dbReference type="Proteomes" id="UP000186156">
    <property type="component" value="Unassembled WGS sequence"/>
</dbReference>
<dbReference type="CDD" id="cd13861">
    <property type="entry name" value="CuRO_1_CumA_like"/>
    <property type="match status" value="1"/>
</dbReference>
<evidence type="ECO:0000313" key="6">
    <source>
        <dbReference type="EMBL" id="SIS54974.1"/>
    </source>
</evidence>
<dbReference type="GO" id="GO:0005507">
    <property type="term" value="F:copper ion binding"/>
    <property type="evidence" value="ECO:0007669"/>
    <property type="project" value="InterPro"/>
</dbReference>
<dbReference type="InterPro" id="IPR011706">
    <property type="entry name" value="Cu-oxidase_C"/>
</dbReference>
<evidence type="ECO:0000256" key="1">
    <source>
        <dbReference type="ARBA" id="ARBA00022723"/>
    </source>
</evidence>
<dbReference type="InterPro" id="IPR011707">
    <property type="entry name" value="Cu-oxidase-like_N"/>
</dbReference>
<evidence type="ECO:0000256" key="3">
    <source>
        <dbReference type="ARBA" id="ARBA00023008"/>
    </source>
</evidence>
<dbReference type="Pfam" id="PF07732">
    <property type="entry name" value="Cu-oxidase_3"/>
    <property type="match status" value="1"/>
</dbReference>
<dbReference type="Pfam" id="PF07731">
    <property type="entry name" value="Cu-oxidase_2"/>
    <property type="match status" value="1"/>
</dbReference>
<dbReference type="EMBL" id="FTOO01000001">
    <property type="protein sequence ID" value="SIS54974.1"/>
    <property type="molecule type" value="Genomic_DNA"/>
</dbReference>
<dbReference type="RefSeq" id="WP_076344286.1">
    <property type="nucleotide sequence ID" value="NZ_FTOO01000001.1"/>
</dbReference>
<keyword evidence="7" id="KW-1185">Reference proteome</keyword>
<keyword evidence="3" id="KW-0186">Copper</keyword>
<dbReference type="PROSITE" id="PS00079">
    <property type="entry name" value="MULTICOPPER_OXIDASE1"/>
    <property type="match status" value="1"/>
</dbReference>
<dbReference type="PROSITE" id="PS00080">
    <property type="entry name" value="MULTICOPPER_OXIDASE2"/>
    <property type="match status" value="1"/>
</dbReference>
<dbReference type="PANTHER" id="PTHR11709:SF394">
    <property type="entry name" value="FI03373P-RELATED"/>
    <property type="match status" value="1"/>
</dbReference>
<reference evidence="7" key="1">
    <citation type="submission" date="2017-01" db="EMBL/GenBank/DDBJ databases">
        <authorList>
            <person name="Varghese N."/>
            <person name="Submissions S."/>
        </authorList>
    </citation>
    <scope>NUCLEOTIDE SEQUENCE [LARGE SCALE GENOMIC DNA]</scope>
    <source>
        <strain evidence="7">DSM 16176</strain>
    </source>
</reference>
<dbReference type="Gene3D" id="2.60.40.420">
    <property type="entry name" value="Cupredoxins - blue copper proteins"/>
    <property type="match status" value="2"/>
</dbReference>
<sequence length="580" mass="62171">MRRAAKWAIALGTTAVVAGVSSVFALRSVREANLNPNAPLANVPGPQGAYTPISALQPVVPKNARIDHYTLTAESRTLTVGGHALQAMTFNGTAPGPLLVAHQGDVVKVTVHNRLSVPLTIHWHGIAVPGAEDGVPGVTQNPIPPGGSYTYEFQVNQPGTYWYHSHEASFEEVGLGLYGAFVVLPKRAVHPADRDYTLVLHEWPTASTAQTMMANLKAGNLGFSAKGESAGMGGMGMQQNGDMNGMGMMGAADGTGQGGNSASDIAHVLPGPPLQLNGFSPTANDWAALDEMAGMYDAFTVNQNASGTTLLPAKPGQLVRLRIVNSGNMTHLFTLVGAPFRVVALDGHDIANPGWIRGVLLPVGAAERYDIEFRVPKSGAAFLVCADPDTTAQRELRAAIGLPDAWSQFKETDAASLERAPWFDFTHYGSGRLPGEAVFRLHQAYQVRYNMKLTVGMSMNGMVYAINGKVFPNIPPIVVRKGDAVLVHIVNDSPYIHPMHLHGHDFQVLTRDGKPVSGSPIFLDTLDVFPGESYDIAFRADNPGLWMFHCHDLEHAAAGMDVMVQYAGIRDPYPMSEMSE</sequence>
<evidence type="ECO:0000256" key="2">
    <source>
        <dbReference type="ARBA" id="ARBA00023002"/>
    </source>
</evidence>
<accession>A0A1N7K0K4</accession>
<dbReference type="CDD" id="cd04202">
    <property type="entry name" value="CuRO_D2_2dMcoN_like"/>
    <property type="match status" value="1"/>
</dbReference>
<dbReference type="PANTHER" id="PTHR11709">
    <property type="entry name" value="MULTI-COPPER OXIDASE"/>
    <property type="match status" value="1"/>
</dbReference>
<dbReference type="InterPro" id="IPR033138">
    <property type="entry name" value="Cu_oxidase_CS"/>
</dbReference>
<dbReference type="InterPro" id="IPR008972">
    <property type="entry name" value="Cupredoxin"/>
</dbReference>
<dbReference type="InterPro" id="IPR045087">
    <property type="entry name" value="Cu-oxidase_fam"/>
</dbReference>
<organism evidence="6 7">
    <name type="scientific">Alicyclobacillus vulcanalis</name>
    <dbReference type="NCBI Taxonomy" id="252246"/>
    <lineage>
        <taxon>Bacteria</taxon>
        <taxon>Bacillati</taxon>
        <taxon>Bacillota</taxon>
        <taxon>Bacilli</taxon>
        <taxon>Bacillales</taxon>
        <taxon>Alicyclobacillaceae</taxon>
        <taxon>Alicyclobacillus</taxon>
    </lineage>
</organism>
<evidence type="ECO:0000259" key="5">
    <source>
        <dbReference type="Pfam" id="PF07732"/>
    </source>
</evidence>
<feature type="domain" description="Plastocyanin-like" evidence="4">
    <location>
        <begin position="460"/>
        <end position="564"/>
    </location>
</feature>
<name>A0A1N7K0K4_9BACL</name>
<protein>
    <submittedName>
        <fullName evidence="6">Multicopper oxidase</fullName>
    </submittedName>
</protein>
<proteinExistence type="predicted"/>
<dbReference type="AlphaFoldDB" id="A0A1N7K0K4"/>
<keyword evidence="1" id="KW-0479">Metal-binding</keyword>
<keyword evidence="2" id="KW-0560">Oxidoreductase</keyword>
<gene>
    <name evidence="6" type="ORF">SAMN05421799_101275</name>
</gene>
<dbReference type="SUPFAM" id="SSF49503">
    <property type="entry name" value="Cupredoxins"/>
    <property type="match status" value="3"/>
</dbReference>
<evidence type="ECO:0000313" key="7">
    <source>
        <dbReference type="Proteomes" id="UP000186156"/>
    </source>
</evidence>
<evidence type="ECO:0000259" key="4">
    <source>
        <dbReference type="Pfam" id="PF07731"/>
    </source>
</evidence>
<dbReference type="OrthoDB" id="9757546at2"/>
<feature type="domain" description="Plastocyanin-like" evidence="5">
    <location>
        <begin position="79"/>
        <end position="186"/>
    </location>
</feature>
<dbReference type="GO" id="GO:0016491">
    <property type="term" value="F:oxidoreductase activity"/>
    <property type="evidence" value="ECO:0007669"/>
    <property type="project" value="UniProtKB-KW"/>
</dbReference>
<dbReference type="STRING" id="252246.SAMN05421799_101275"/>
<dbReference type="InterPro" id="IPR002355">
    <property type="entry name" value="Cu_oxidase_Cu_BS"/>
</dbReference>